<name>A0A9Q1EIE7_SYNKA</name>
<evidence type="ECO:0000259" key="10">
    <source>
        <dbReference type="PROSITE" id="PS50022"/>
    </source>
</evidence>
<dbReference type="Gene3D" id="2.60.120.260">
    <property type="entry name" value="Galactose-binding domain-like"/>
    <property type="match status" value="1"/>
</dbReference>
<keyword evidence="5 9" id="KW-0732">Signal</keyword>
<evidence type="ECO:0000256" key="9">
    <source>
        <dbReference type="SAM" id="SignalP"/>
    </source>
</evidence>
<dbReference type="SMART" id="SM00282">
    <property type="entry name" value="LamG"/>
    <property type="match status" value="2"/>
</dbReference>
<evidence type="ECO:0000256" key="4">
    <source>
        <dbReference type="ARBA" id="ARBA00022692"/>
    </source>
</evidence>
<dbReference type="InterPro" id="IPR000421">
    <property type="entry name" value="FA58C"/>
</dbReference>
<dbReference type="InterPro" id="IPR013320">
    <property type="entry name" value="ConA-like_dom_sf"/>
</dbReference>
<evidence type="ECO:0000256" key="3">
    <source>
        <dbReference type="ARBA" id="ARBA00022536"/>
    </source>
</evidence>
<keyword evidence="3" id="KW-0245">EGF-like domain</keyword>
<dbReference type="PROSITE" id="PS50022">
    <property type="entry name" value="FA58C_3"/>
    <property type="match status" value="1"/>
</dbReference>
<dbReference type="InterPro" id="IPR008979">
    <property type="entry name" value="Galactose-bd-like_sf"/>
</dbReference>
<evidence type="ECO:0000256" key="5">
    <source>
        <dbReference type="ARBA" id="ARBA00022729"/>
    </source>
</evidence>
<keyword evidence="4" id="KW-0812">Transmembrane</keyword>
<dbReference type="PROSITE" id="PS01286">
    <property type="entry name" value="FA58C_2"/>
    <property type="match status" value="1"/>
</dbReference>
<comment type="caution">
    <text evidence="8">Lacks conserved residue(s) required for the propagation of feature annotation.</text>
</comment>
<dbReference type="PANTHER" id="PTHR15036">
    <property type="entry name" value="PIKACHURIN-LIKE PROTEIN"/>
    <property type="match status" value="1"/>
</dbReference>
<evidence type="ECO:0000259" key="11">
    <source>
        <dbReference type="PROSITE" id="PS50025"/>
    </source>
</evidence>
<organism evidence="12 13">
    <name type="scientific">Synaphobranchus kaupii</name>
    <name type="common">Kaup's arrowtooth eel</name>
    <dbReference type="NCBI Taxonomy" id="118154"/>
    <lineage>
        <taxon>Eukaryota</taxon>
        <taxon>Metazoa</taxon>
        <taxon>Chordata</taxon>
        <taxon>Craniata</taxon>
        <taxon>Vertebrata</taxon>
        <taxon>Euteleostomi</taxon>
        <taxon>Actinopterygii</taxon>
        <taxon>Neopterygii</taxon>
        <taxon>Teleostei</taxon>
        <taxon>Anguilliformes</taxon>
        <taxon>Synaphobranchidae</taxon>
        <taxon>Synaphobranchus</taxon>
    </lineage>
</organism>
<sequence>MDFGIKTHTGMLALMTTLLCCLSGALGKDNCDSPLVSSLPQTSFNSSSQLSNTHSPGFAKLNRRDGAGGWSPLESDKYQWLEIDLGERTEVTAIATQGRYGSSDWVTSYLLMFSDTGRNWKQYRQEDSIWAFSGNTNADSVVQYKLQQSVIARFLRVLPLDWNSNGRLGMRLEVYGCPYKSDVASFDGSSSLLYRFSQNSSQTAKDVISMQFKTLHNSGIIMHGEGREGHSLTLELHKGKLLLHIKTGKARSMSLENQNLLTLGSLLDDQHWHSVVIERVNRHINFTVDKNTQQFEINGDLSHSDTNNELSFGGIPGHGKSRTFSKRNFHGCLENLLYNDVNVIDLAKLKHHVTASGDVTFACSEPTNVPVTFLGPESYLQLPGPLPKEILSVSLHFRTWNKAGLLMTTEMYQHAGSLWLYLSEGKVKLQISKSGRILADATAGSSLNDGQWHSVGLNARRGRISLTVDKEAGSAAHASSPFHVASGNNLLFWR</sequence>
<evidence type="ECO:0008006" key="14">
    <source>
        <dbReference type="Google" id="ProtNLM"/>
    </source>
</evidence>
<comment type="subcellular location">
    <subcellularLocation>
        <location evidence="1">Membrane</location>
        <topology evidence="1">Single-pass type I membrane protein</topology>
    </subcellularLocation>
</comment>
<dbReference type="SUPFAM" id="SSF49899">
    <property type="entry name" value="Concanavalin A-like lectins/glucanases"/>
    <property type="match status" value="2"/>
</dbReference>
<dbReference type="OrthoDB" id="26719at2759"/>
<evidence type="ECO:0000313" key="12">
    <source>
        <dbReference type="EMBL" id="KAJ8339369.1"/>
    </source>
</evidence>
<dbReference type="InterPro" id="IPR001791">
    <property type="entry name" value="Laminin_G"/>
</dbReference>
<feature type="signal peptide" evidence="9">
    <location>
        <begin position="1"/>
        <end position="27"/>
    </location>
</feature>
<evidence type="ECO:0000313" key="13">
    <source>
        <dbReference type="Proteomes" id="UP001152622"/>
    </source>
</evidence>
<dbReference type="InterPro" id="IPR050372">
    <property type="entry name" value="Neurexin-related_CASP"/>
</dbReference>
<proteinExistence type="inferred from homology"/>
<dbReference type="EMBL" id="JAINUF010000017">
    <property type="protein sequence ID" value="KAJ8339369.1"/>
    <property type="molecule type" value="Genomic_DNA"/>
</dbReference>
<keyword evidence="13" id="KW-1185">Reference proteome</keyword>
<gene>
    <name evidence="12" type="ORF">SKAU_G00361550</name>
</gene>
<evidence type="ECO:0000256" key="2">
    <source>
        <dbReference type="ARBA" id="ARBA00010241"/>
    </source>
</evidence>
<feature type="domain" description="F5/8 type C" evidence="10">
    <location>
        <begin position="21"/>
        <end position="177"/>
    </location>
</feature>
<reference evidence="12" key="1">
    <citation type="journal article" date="2023" name="Science">
        <title>Genome structures resolve the early diversification of teleost fishes.</title>
        <authorList>
            <person name="Parey E."/>
            <person name="Louis A."/>
            <person name="Montfort J."/>
            <person name="Bouchez O."/>
            <person name="Roques C."/>
            <person name="Iampietro C."/>
            <person name="Lluch J."/>
            <person name="Castinel A."/>
            <person name="Donnadieu C."/>
            <person name="Desvignes T."/>
            <person name="Floi Bucao C."/>
            <person name="Jouanno E."/>
            <person name="Wen M."/>
            <person name="Mejri S."/>
            <person name="Dirks R."/>
            <person name="Jansen H."/>
            <person name="Henkel C."/>
            <person name="Chen W.J."/>
            <person name="Zahm M."/>
            <person name="Cabau C."/>
            <person name="Klopp C."/>
            <person name="Thompson A.W."/>
            <person name="Robinson-Rechavi M."/>
            <person name="Braasch I."/>
            <person name="Lecointre G."/>
            <person name="Bobe J."/>
            <person name="Postlethwait J.H."/>
            <person name="Berthelot C."/>
            <person name="Roest Crollius H."/>
            <person name="Guiguen Y."/>
        </authorList>
    </citation>
    <scope>NUCLEOTIDE SEQUENCE</scope>
    <source>
        <strain evidence="12">WJC10195</strain>
    </source>
</reference>
<feature type="chain" id="PRO_5040348442" description="Contactin-associated protein-like 5" evidence="9">
    <location>
        <begin position="28"/>
        <end position="494"/>
    </location>
</feature>
<feature type="domain" description="Laminin G" evidence="11">
    <location>
        <begin position="369"/>
        <end position="494"/>
    </location>
</feature>
<comment type="caution">
    <text evidence="12">The sequence shown here is derived from an EMBL/GenBank/DDBJ whole genome shotgun (WGS) entry which is preliminary data.</text>
</comment>
<dbReference type="SMART" id="SM00231">
    <property type="entry name" value="FA58C"/>
    <property type="match status" value="1"/>
</dbReference>
<dbReference type="AlphaFoldDB" id="A0A9Q1EIE7"/>
<dbReference type="Proteomes" id="UP001152622">
    <property type="component" value="Chromosome 17"/>
</dbReference>
<dbReference type="Gene3D" id="2.60.120.200">
    <property type="match status" value="2"/>
</dbReference>
<dbReference type="CDD" id="cd00110">
    <property type="entry name" value="LamG"/>
    <property type="match status" value="2"/>
</dbReference>
<dbReference type="FunFam" id="2.60.120.260:FF:000016">
    <property type="entry name" value="Contactin-associated protein-like 4 isoform 1"/>
    <property type="match status" value="1"/>
</dbReference>
<dbReference type="PROSITE" id="PS01285">
    <property type="entry name" value="FA58C_1"/>
    <property type="match status" value="1"/>
</dbReference>
<keyword evidence="6" id="KW-1133">Transmembrane helix</keyword>
<dbReference type="PANTHER" id="PTHR15036:SF40">
    <property type="entry name" value="CONTACTIN-ASSOCIATED PROTEIN-LIKE 4"/>
    <property type="match status" value="1"/>
</dbReference>
<accession>A0A9Q1EIE7</accession>
<protein>
    <recommendedName>
        <fullName evidence="14">Contactin-associated protein-like 5</fullName>
    </recommendedName>
</protein>
<keyword evidence="7" id="KW-0472">Membrane</keyword>
<dbReference type="CDD" id="cd00057">
    <property type="entry name" value="FA58C"/>
    <property type="match status" value="1"/>
</dbReference>
<evidence type="ECO:0000256" key="7">
    <source>
        <dbReference type="ARBA" id="ARBA00023136"/>
    </source>
</evidence>
<evidence type="ECO:0000256" key="1">
    <source>
        <dbReference type="ARBA" id="ARBA00004479"/>
    </source>
</evidence>
<dbReference type="Pfam" id="PF00754">
    <property type="entry name" value="F5_F8_type_C"/>
    <property type="match status" value="1"/>
</dbReference>
<dbReference type="SUPFAM" id="SSF49785">
    <property type="entry name" value="Galactose-binding domain-like"/>
    <property type="match status" value="1"/>
</dbReference>
<evidence type="ECO:0000256" key="6">
    <source>
        <dbReference type="ARBA" id="ARBA00022989"/>
    </source>
</evidence>
<comment type="similarity">
    <text evidence="2">Belongs to the neurexin family.</text>
</comment>
<feature type="domain" description="Laminin G" evidence="11">
    <location>
        <begin position="183"/>
        <end position="363"/>
    </location>
</feature>
<dbReference type="GO" id="GO:0016020">
    <property type="term" value="C:membrane"/>
    <property type="evidence" value="ECO:0007669"/>
    <property type="project" value="UniProtKB-SubCell"/>
</dbReference>
<dbReference type="PROSITE" id="PS50025">
    <property type="entry name" value="LAM_G_DOMAIN"/>
    <property type="match status" value="2"/>
</dbReference>
<dbReference type="Pfam" id="PF02210">
    <property type="entry name" value="Laminin_G_2"/>
    <property type="match status" value="2"/>
</dbReference>
<evidence type="ECO:0000256" key="8">
    <source>
        <dbReference type="PROSITE-ProRule" id="PRU00122"/>
    </source>
</evidence>